<dbReference type="AlphaFoldDB" id="A0A7X0HKN5"/>
<keyword evidence="2" id="KW-1185">Reference proteome</keyword>
<organism evidence="1 2">
    <name type="scientific">Streptomyces candidus</name>
    <dbReference type="NCBI Taxonomy" id="67283"/>
    <lineage>
        <taxon>Bacteria</taxon>
        <taxon>Bacillati</taxon>
        <taxon>Actinomycetota</taxon>
        <taxon>Actinomycetes</taxon>
        <taxon>Kitasatosporales</taxon>
        <taxon>Streptomycetaceae</taxon>
        <taxon>Streptomyces</taxon>
    </lineage>
</organism>
<reference evidence="1 2" key="1">
    <citation type="submission" date="2020-08" db="EMBL/GenBank/DDBJ databases">
        <title>Genomic Encyclopedia of Type Strains, Phase IV (KMG-IV): sequencing the most valuable type-strain genomes for metagenomic binning, comparative biology and taxonomic classification.</title>
        <authorList>
            <person name="Goeker M."/>
        </authorList>
    </citation>
    <scope>NUCLEOTIDE SEQUENCE [LARGE SCALE GENOMIC DNA]</scope>
    <source>
        <strain evidence="1 2">DSM 40141</strain>
    </source>
</reference>
<gene>
    <name evidence="1" type="ORF">HNQ79_005943</name>
</gene>
<name>A0A7X0HKN5_9ACTN</name>
<dbReference type="RefSeq" id="WP_185035986.1">
    <property type="nucleotide sequence ID" value="NZ_BNBN01000015.1"/>
</dbReference>
<proteinExistence type="predicted"/>
<dbReference type="EMBL" id="JACHEM010000021">
    <property type="protein sequence ID" value="MBB6439431.1"/>
    <property type="molecule type" value="Genomic_DNA"/>
</dbReference>
<evidence type="ECO:0000313" key="1">
    <source>
        <dbReference type="EMBL" id="MBB6439431.1"/>
    </source>
</evidence>
<sequence>MTVDFDSLQEAAQGLGEDITTHDKAGLNDLSTAHLREQADARDELYDFVDGLWDKTTARVPDAGARDEYAGLAGLRDLAAVLRDNAHEVLDARED</sequence>
<dbReference type="Proteomes" id="UP000540423">
    <property type="component" value="Unassembled WGS sequence"/>
</dbReference>
<protein>
    <submittedName>
        <fullName evidence="1">Putative metalloendopeptidase</fullName>
    </submittedName>
</protein>
<comment type="caution">
    <text evidence="1">The sequence shown here is derived from an EMBL/GenBank/DDBJ whole genome shotgun (WGS) entry which is preliminary data.</text>
</comment>
<accession>A0A7X0HKN5</accession>
<evidence type="ECO:0000313" key="2">
    <source>
        <dbReference type="Proteomes" id="UP000540423"/>
    </source>
</evidence>